<dbReference type="GO" id="GO:0005667">
    <property type="term" value="C:transcription regulator complex"/>
    <property type="evidence" value="ECO:0007669"/>
    <property type="project" value="TreeGrafter"/>
</dbReference>
<dbReference type="AlphaFoldDB" id="A0A2S2QYG1"/>
<dbReference type="InterPro" id="IPR013783">
    <property type="entry name" value="Ig-like_fold"/>
</dbReference>
<dbReference type="InterPro" id="IPR003961">
    <property type="entry name" value="FN3_dom"/>
</dbReference>
<organism evidence="2">
    <name type="scientific">Sipha flava</name>
    <name type="common">yellow sugarcane aphid</name>
    <dbReference type="NCBI Taxonomy" id="143950"/>
    <lineage>
        <taxon>Eukaryota</taxon>
        <taxon>Metazoa</taxon>
        <taxon>Ecdysozoa</taxon>
        <taxon>Arthropoda</taxon>
        <taxon>Hexapoda</taxon>
        <taxon>Insecta</taxon>
        <taxon>Pterygota</taxon>
        <taxon>Neoptera</taxon>
        <taxon>Paraneoptera</taxon>
        <taxon>Hemiptera</taxon>
        <taxon>Sternorrhyncha</taxon>
        <taxon>Aphidomorpha</taxon>
        <taxon>Aphidoidea</taxon>
        <taxon>Aphididae</taxon>
        <taxon>Sipha</taxon>
    </lineage>
</organism>
<dbReference type="Proteomes" id="UP000694846">
    <property type="component" value="Unplaced"/>
</dbReference>
<keyword evidence="3" id="KW-1185">Reference proteome</keyword>
<dbReference type="InterPro" id="IPR056565">
    <property type="entry name" value="Fn3_ATF7IP"/>
</dbReference>
<reference evidence="4 5" key="2">
    <citation type="submission" date="2025-04" db="UniProtKB">
        <authorList>
            <consortium name="RefSeq"/>
        </authorList>
    </citation>
    <scope>IDENTIFICATION</scope>
</reference>
<dbReference type="Gene3D" id="2.60.40.10">
    <property type="entry name" value="Immunoglobulins"/>
    <property type="match status" value="1"/>
</dbReference>
<feature type="domain" description="Fibronectin type-III" evidence="1">
    <location>
        <begin position="94"/>
        <end position="198"/>
    </location>
</feature>
<dbReference type="EMBL" id="GGMS01013575">
    <property type="protein sequence ID" value="MBY82778.1"/>
    <property type="molecule type" value="Transcribed_RNA"/>
</dbReference>
<sequence length="198" mass="21551">MTSNLVQKSVCVGQKLKPVQVGSILKSVQIQSSPINPVMKSVKRGVAITTRQISTSNSDGTLKPVLPAIPIPKHPAQLPAPPLSKYVHTPKKIPPAPRMTINVSVNTNAIVLSWNVDLNNTHAEISNYQIFTYKESPTDIPRSAFWKEIGKVDALPLPMICSLNNIIAGGKYHFAIKAVDVHCCVGPFSVPISVYFTF</sequence>
<dbReference type="GO" id="GO:0005634">
    <property type="term" value="C:nucleus"/>
    <property type="evidence" value="ECO:0007669"/>
    <property type="project" value="TreeGrafter"/>
</dbReference>
<dbReference type="GO" id="GO:0006355">
    <property type="term" value="P:regulation of DNA-templated transcription"/>
    <property type="evidence" value="ECO:0007669"/>
    <property type="project" value="TreeGrafter"/>
</dbReference>
<gene>
    <name evidence="2" type="primary">Atf7ip_1</name>
    <name evidence="4 5" type="synonym">LOC112679238</name>
    <name evidence="2" type="ORF">g.104618</name>
</gene>
<dbReference type="OrthoDB" id="2434995at2759"/>
<evidence type="ECO:0000313" key="4">
    <source>
        <dbReference type="RefSeq" id="XP_025404739.1"/>
    </source>
</evidence>
<evidence type="ECO:0000313" key="2">
    <source>
        <dbReference type="EMBL" id="MBY82778.1"/>
    </source>
</evidence>
<dbReference type="InterPro" id="IPR026085">
    <property type="entry name" value="ATF7-int"/>
</dbReference>
<dbReference type="PROSITE" id="PS50853">
    <property type="entry name" value="FN3"/>
    <property type="match status" value="1"/>
</dbReference>
<dbReference type="Pfam" id="PF16794">
    <property type="entry name" value="fn3_4"/>
    <property type="match status" value="1"/>
</dbReference>
<dbReference type="RefSeq" id="XP_025404739.1">
    <property type="nucleotide sequence ID" value="XM_025548954.1"/>
</dbReference>
<name>A0A2S2QYG1_9HEMI</name>
<accession>A0A2S2QYG1</accession>
<dbReference type="PANTHER" id="PTHR23210:SF26">
    <property type="entry name" value="ACTIVATING TRANSCRIPTION FACTOR 7-INTERACTING PROTEIN 1"/>
    <property type="match status" value="1"/>
</dbReference>
<dbReference type="PANTHER" id="PTHR23210">
    <property type="entry name" value="ACTIVATING TRANSCRIPTION FACTOR 7 INTERACTING PROTEIN"/>
    <property type="match status" value="1"/>
</dbReference>
<reference evidence="2" key="1">
    <citation type="submission" date="2018-04" db="EMBL/GenBank/DDBJ databases">
        <title>Transcriptome assembly of Sipha flava.</title>
        <authorList>
            <person name="Scully E.D."/>
            <person name="Geib S.M."/>
            <person name="Palmer N.A."/>
            <person name="Koch K."/>
            <person name="Bradshaw J."/>
            <person name="Heng-Moss T."/>
            <person name="Sarath G."/>
        </authorList>
    </citation>
    <scope>NUCLEOTIDE SEQUENCE</scope>
</reference>
<evidence type="ECO:0000313" key="3">
    <source>
        <dbReference type="Proteomes" id="UP000694846"/>
    </source>
</evidence>
<evidence type="ECO:0000259" key="1">
    <source>
        <dbReference type="PROSITE" id="PS50853"/>
    </source>
</evidence>
<evidence type="ECO:0000313" key="5">
    <source>
        <dbReference type="RefSeq" id="XP_025404740.1"/>
    </source>
</evidence>
<proteinExistence type="predicted"/>
<dbReference type="InterPro" id="IPR036116">
    <property type="entry name" value="FN3_sf"/>
</dbReference>
<dbReference type="GO" id="GO:0003712">
    <property type="term" value="F:transcription coregulator activity"/>
    <property type="evidence" value="ECO:0007669"/>
    <property type="project" value="TreeGrafter"/>
</dbReference>
<dbReference type="SUPFAM" id="SSF49265">
    <property type="entry name" value="Fibronectin type III"/>
    <property type="match status" value="1"/>
</dbReference>
<protein>
    <submittedName>
        <fullName evidence="2 4 5">Activating transcription factor 7-interacting protein 1</fullName>
    </submittedName>
</protein>
<dbReference type="RefSeq" id="XP_025404740.1">
    <property type="nucleotide sequence ID" value="XM_025548955.1"/>
</dbReference>